<accession>A0ABD3HFY0</accession>
<evidence type="ECO:0000313" key="3">
    <source>
        <dbReference type="Proteomes" id="UP001633002"/>
    </source>
</evidence>
<organism evidence="2 3">
    <name type="scientific">Riccia sorocarpa</name>
    <dbReference type="NCBI Taxonomy" id="122646"/>
    <lineage>
        <taxon>Eukaryota</taxon>
        <taxon>Viridiplantae</taxon>
        <taxon>Streptophyta</taxon>
        <taxon>Embryophyta</taxon>
        <taxon>Marchantiophyta</taxon>
        <taxon>Marchantiopsida</taxon>
        <taxon>Marchantiidae</taxon>
        <taxon>Marchantiales</taxon>
        <taxon>Ricciaceae</taxon>
        <taxon>Riccia</taxon>
    </lineage>
</organism>
<protein>
    <submittedName>
        <fullName evidence="2">Uncharacterized protein</fullName>
    </submittedName>
</protein>
<dbReference type="Proteomes" id="UP001633002">
    <property type="component" value="Unassembled WGS sequence"/>
</dbReference>
<name>A0ABD3HFY0_9MARC</name>
<dbReference type="EMBL" id="JBJQOH010000004">
    <property type="protein sequence ID" value="KAL3689260.1"/>
    <property type="molecule type" value="Genomic_DNA"/>
</dbReference>
<evidence type="ECO:0000313" key="2">
    <source>
        <dbReference type="EMBL" id="KAL3689260.1"/>
    </source>
</evidence>
<proteinExistence type="predicted"/>
<sequence length="74" mass="8348">MKTRTTPTAIHRPSWQSWPKTGLSPRTVSDFPANVQASARRTRLSKIEFARENIERSGGSCRPYKTGRDICLVS</sequence>
<keyword evidence="3" id="KW-1185">Reference proteome</keyword>
<reference evidence="2 3" key="1">
    <citation type="submission" date="2024-09" db="EMBL/GenBank/DDBJ databases">
        <title>Chromosome-scale assembly of Riccia sorocarpa.</title>
        <authorList>
            <person name="Paukszto L."/>
        </authorList>
    </citation>
    <scope>NUCLEOTIDE SEQUENCE [LARGE SCALE GENOMIC DNA]</scope>
    <source>
        <strain evidence="2">LP-2024</strain>
        <tissue evidence="2">Aerial parts of the thallus</tissue>
    </source>
</reference>
<dbReference type="AlphaFoldDB" id="A0ABD3HFY0"/>
<gene>
    <name evidence="2" type="ORF">R1sor_015569</name>
</gene>
<evidence type="ECO:0000256" key="1">
    <source>
        <dbReference type="SAM" id="MobiDB-lite"/>
    </source>
</evidence>
<feature type="region of interest" description="Disordered" evidence="1">
    <location>
        <begin position="1"/>
        <end position="29"/>
    </location>
</feature>
<feature type="compositionally biased region" description="Polar residues" evidence="1">
    <location>
        <begin position="1"/>
        <end position="27"/>
    </location>
</feature>
<comment type="caution">
    <text evidence="2">The sequence shown here is derived from an EMBL/GenBank/DDBJ whole genome shotgun (WGS) entry which is preliminary data.</text>
</comment>